<dbReference type="AlphaFoldDB" id="A0A3M0ILX6"/>
<feature type="chain" id="PRO_5018177692" description="DUF3456 domain-containing protein" evidence="2">
    <location>
        <begin position="36"/>
        <end position="224"/>
    </location>
</feature>
<evidence type="ECO:0000256" key="1">
    <source>
        <dbReference type="ARBA" id="ARBA00007285"/>
    </source>
</evidence>
<dbReference type="InterPro" id="IPR021852">
    <property type="entry name" value="DUF3456"/>
</dbReference>
<comment type="similarity">
    <text evidence="1">Belongs to the canopy family.</text>
</comment>
<proteinExistence type="inferred from homology"/>
<dbReference type="PANTHER" id="PTHR13341:SF6">
    <property type="entry name" value="PROTEIN CANOPY HOMOLOG 2"/>
    <property type="match status" value="1"/>
</dbReference>
<evidence type="ECO:0000313" key="4">
    <source>
        <dbReference type="EMBL" id="RMB90381.1"/>
    </source>
</evidence>
<dbReference type="EMBL" id="QRBI01000251">
    <property type="protein sequence ID" value="RMB90381.1"/>
    <property type="molecule type" value="Genomic_DNA"/>
</dbReference>
<dbReference type="InterPro" id="IPR042415">
    <property type="entry name" value="CNPY"/>
</dbReference>
<comment type="caution">
    <text evidence="4">The sequence shown here is derived from an EMBL/GenBank/DDBJ whole genome shotgun (WGS) entry which is preliminary data.</text>
</comment>
<organism evidence="4 5">
    <name type="scientific">Hirundo rustica rustica</name>
    <dbReference type="NCBI Taxonomy" id="333673"/>
    <lineage>
        <taxon>Eukaryota</taxon>
        <taxon>Metazoa</taxon>
        <taxon>Chordata</taxon>
        <taxon>Craniata</taxon>
        <taxon>Vertebrata</taxon>
        <taxon>Euteleostomi</taxon>
        <taxon>Archelosauria</taxon>
        <taxon>Archosauria</taxon>
        <taxon>Dinosauria</taxon>
        <taxon>Saurischia</taxon>
        <taxon>Theropoda</taxon>
        <taxon>Coelurosauria</taxon>
        <taxon>Aves</taxon>
        <taxon>Neognathae</taxon>
        <taxon>Neoaves</taxon>
        <taxon>Telluraves</taxon>
        <taxon>Australaves</taxon>
        <taxon>Passeriformes</taxon>
        <taxon>Sylvioidea</taxon>
        <taxon>Hirundinidae</taxon>
        <taxon>Hirundo</taxon>
    </lineage>
</organism>
<keyword evidence="5" id="KW-1185">Reference proteome</keyword>
<accession>A0A3M0ILX6</accession>
<reference evidence="4 5" key="1">
    <citation type="submission" date="2018-07" db="EMBL/GenBank/DDBJ databases">
        <title>A high quality draft genome assembly of the barn swallow (H. rustica rustica).</title>
        <authorList>
            <person name="Formenti G."/>
            <person name="Chiara M."/>
            <person name="Poveda L."/>
            <person name="Francoijs K.-J."/>
            <person name="Bonisoli-Alquati A."/>
            <person name="Canova L."/>
            <person name="Gianfranceschi L."/>
            <person name="Horner D.S."/>
            <person name="Saino N."/>
        </authorList>
    </citation>
    <scope>NUCLEOTIDE SEQUENCE [LARGE SCALE GENOMIC DNA]</scope>
    <source>
        <strain evidence="4">Chelidonia</strain>
        <tissue evidence="4">Blood</tissue>
    </source>
</reference>
<evidence type="ECO:0000313" key="5">
    <source>
        <dbReference type="Proteomes" id="UP000269221"/>
    </source>
</evidence>
<dbReference type="Proteomes" id="UP000269221">
    <property type="component" value="Unassembled WGS sequence"/>
</dbReference>
<feature type="signal peptide" evidence="2">
    <location>
        <begin position="1"/>
        <end position="35"/>
    </location>
</feature>
<evidence type="ECO:0000259" key="3">
    <source>
        <dbReference type="Pfam" id="PF11938"/>
    </source>
</evidence>
<name>A0A3M0ILX6_HIRRU</name>
<protein>
    <recommendedName>
        <fullName evidence="3">DUF3456 domain-containing protein</fullName>
    </recommendedName>
</protein>
<dbReference type="GO" id="GO:0005783">
    <property type="term" value="C:endoplasmic reticulum"/>
    <property type="evidence" value="ECO:0007669"/>
    <property type="project" value="TreeGrafter"/>
</dbReference>
<dbReference type="STRING" id="333673.A0A3M0ILX6"/>
<feature type="domain" description="DUF3456" evidence="3">
    <location>
        <begin position="42"/>
        <end position="81"/>
    </location>
</feature>
<evidence type="ECO:0000256" key="2">
    <source>
        <dbReference type="SAM" id="SignalP"/>
    </source>
</evidence>
<feature type="domain" description="DUF3456" evidence="3">
    <location>
        <begin position="110"/>
        <end position="213"/>
    </location>
</feature>
<keyword evidence="2" id="KW-0732">Signal</keyword>
<dbReference type="PANTHER" id="PTHR13341">
    <property type="entry name" value="MIR-INTERACTING SAPOSIN-LIKE PROTEIN"/>
    <property type="match status" value="1"/>
</dbReference>
<dbReference type="OrthoDB" id="192915at2759"/>
<sequence length="224" mass="24716">MRGRIPGICGVLRMRGWIPALLGLALASLLPAAGARRSQDLHCGACRALVDELEWEISQVDPRKTIQMGSFRINPDGSQSVVEVRPPPVSPLPGTLLGTPLGTPLSPSRGPQVPYARSEAHLTELLERVCEKMKEYGEKLDPATHRKSYVRVISHDGTKMDLSGVKFDGDVTSSLKFACESIAEEYEDELIEFLSHEAENVKDRLCSKRTDLCDHALHIPHDEL</sequence>
<dbReference type="Pfam" id="PF11938">
    <property type="entry name" value="DUF3456"/>
    <property type="match status" value="2"/>
</dbReference>
<gene>
    <name evidence="4" type="ORF">DUI87_33267</name>
</gene>